<gene>
    <name evidence="2" type="ORF">NMW_1505</name>
</gene>
<dbReference type="AlphaFoldDB" id="C6SKN4"/>
<protein>
    <submittedName>
        <fullName evidence="2">Uncharacterized protein</fullName>
    </submittedName>
</protein>
<dbReference type="EMBL" id="AM889138">
    <property type="protein sequence ID" value="CBA08380.1"/>
    <property type="molecule type" value="Genomic_DNA"/>
</dbReference>
<name>C6SKN4_NEIME</name>
<reference evidence="2" key="1">
    <citation type="journal article" date="2008" name="Proc. Natl. Acad. Sci. U.S.A.">
        <title>Whole-genome comparison of disease and carriage strains provides insights into virulence evolution in Neisseria meningitidis.</title>
        <authorList>
            <person name="Schoen C."/>
            <person name="Blom J."/>
            <person name="Claus H."/>
            <person name="Schramm-Glueck A."/>
            <person name="Brandt P."/>
            <person name="Mueller T."/>
            <person name="Goesmann A."/>
            <person name="Joseph B."/>
            <person name="Konietzny S."/>
            <person name="Kurzai O."/>
            <person name="Schmitt C."/>
            <person name="Friedrich T."/>
            <person name="Linke B."/>
            <person name="Vogel U."/>
            <person name="Frosch M."/>
        </authorList>
    </citation>
    <scope>NUCLEOTIDE SEQUENCE</scope>
    <source>
        <strain evidence="2">Alpha275</strain>
    </source>
</reference>
<organism evidence="2">
    <name type="scientific">Neisseria meningitidis alpha275</name>
    <dbReference type="NCBI Taxonomy" id="295996"/>
    <lineage>
        <taxon>Bacteria</taxon>
        <taxon>Pseudomonadati</taxon>
        <taxon>Pseudomonadota</taxon>
        <taxon>Betaproteobacteria</taxon>
        <taxon>Neisseriales</taxon>
        <taxon>Neisseriaceae</taxon>
        <taxon>Neisseria</taxon>
    </lineage>
</organism>
<evidence type="ECO:0000256" key="1">
    <source>
        <dbReference type="SAM" id="MobiDB-lite"/>
    </source>
</evidence>
<sequence>MQKKTDRPQNKPARPNTMPSEALSDGIVHQSAYNELPADFSLPQSNRQRLQISKSE</sequence>
<feature type="region of interest" description="Disordered" evidence="1">
    <location>
        <begin position="1"/>
        <end position="26"/>
    </location>
</feature>
<proteinExistence type="predicted"/>
<accession>C6SKN4</accession>
<evidence type="ECO:0000313" key="2">
    <source>
        <dbReference type="EMBL" id="CBA08380.1"/>
    </source>
</evidence>